<proteinExistence type="predicted"/>
<dbReference type="InterPro" id="IPR016181">
    <property type="entry name" value="Acyl_CoA_acyltransferase"/>
</dbReference>
<dbReference type="SUPFAM" id="SSF55729">
    <property type="entry name" value="Acyl-CoA N-acyltransferases (Nat)"/>
    <property type="match status" value="1"/>
</dbReference>
<reference evidence="2" key="1">
    <citation type="journal article" date="2020" name="Nature">
        <title>Giant virus diversity and host interactions through global metagenomics.</title>
        <authorList>
            <person name="Schulz F."/>
            <person name="Roux S."/>
            <person name="Paez-Espino D."/>
            <person name="Jungbluth S."/>
            <person name="Walsh D.A."/>
            <person name="Denef V.J."/>
            <person name="McMahon K.D."/>
            <person name="Konstantinidis K.T."/>
            <person name="Eloe-Fadrosh E.A."/>
            <person name="Kyrpides N.C."/>
            <person name="Woyke T."/>
        </authorList>
    </citation>
    <scope>NUCLEOTIDE SEQUENCE</scope>
    <source>
        <strain evidence="2">GVMAG-M-3300023184-168</strain>
    </source>
</reference>
<sequence>MNFYSDNLINNIIDNSPLETIVEELESFKKHYEYLIIKYSSYTIHHKYTLNILNNTKNIIIAFYCLDIEFEISNCPSILIYQKCKKNDEIHYYILFTCTKQQFRGQGYASKLFDGILERIRVENKNTNKKVKVILSSLETSVLFYESYGFKWTRKCIRDYPKFLEYETYQKDKEYFMMELEVDTG</sequence>
<dbReference type="InterPro" id="IPR000182">
    <property type="entry name" value="GNAT_dom"/>
</dbReference>
<organism evidence="2">
    <name type="scientific">viral metagenome</name>
    <dbReference type="NCBI Taxonomy" id="1070528"/>
    <lineage>
        <taxon>unclassified sequences</taxon>
        <taxon>metagenomes</taxon>
        <taxon>organismal metagenomes</taxon>
    </lineage>
</organism>
<accession>A0A6C0HT48</accession>
<evidence type="ECO:0000313" key="2">
    <source>
        <dbReference type="EMBL" id="QHT83851.1"/>
    </source>
</evidence>
<feature type="domain" description="N-acetyltransferase" evidence="1">
    <location>
        <begin position="93"/>
        <end position="153"/>
    </location>
</feature>
<name>A0A6C0HT48_9ZZZZ</name>
<evidence type="ECO:0000259" key="1">
    <source>
        <dbReference type="Pfam" id="PF13673"/>
    </source>
</evidence>
<dbReference type="EMBL" id="MN740012">
    <property type="protein sequence ID" value="QHT83851.1"/>
    <property type="molecule type" value="Genomic_DNA"/>
</dbReference>
<dbReference type="AlphaFoldDB" id="A0A6C0HT48"/>
<dbReference type="GO" id="GO:0016747">
    <property type="term" value="F:acyltransferase activity, transferring groups other than amino-acyl groups"/>
    <property type="evidence" value="ECO:0007669"/>
    <property type="project" value="InterPro"/>
</dbReference>
<protein>
    <recommendedName>
        <fullName evidence="1">N-acetyltransferase domain-containing protein</fullName>
    </recommendedName>
</protein>
<dbReference type="Gene3D" id="3.40.630.30">
    <property type="match status" value="1"/>
</dbReference>
<dbReference type="Pfam" id="PF13673">
    <property type="entry name" value="Acetyltransf_10"/>
    <property type="match status" value="1"/>
</dbReference>